<gene>
    <name evidence="2" type="ORF">AOQ72_18810</name>
</gene>
<dbReference type="Proteomes" id="UP000051380">
    <property type="component" value="Unassembled WGS sequence"/>
</dbReference>
<feature type="transmembrane region" description="Helical" evidence="1">
    <location>
        <begin position="202"/>
        <end position="221"/>
    </location>
</feature>
<dbReference type="EMBL" id="LJYF01000026">
    <property type="protein sequence ID" value="KRP96362.1"/>
    <property type="molecule type" value="Genomic_DNA"/>
</dbReference>
<comment type="caution">
    <text evidence="2">The sequence shown here is derived from an EMBL/GenBank/DDBJ whole genome shotgun (WGS) entry which is preliminary data.</text>
</comment>
<evidence type="ECO:0000313" key="2">
    <source>
        <dbReference type="EMBL" id="KRP96362.1"/>
    </source>
</evidence>
<protein>
    <submittedName>
        <fullName evidence="2">Uncharacterized protein</fullName>
    </submittedName>
</protein>
<feature type="transmembrane region" description="Helical" evidence="1">
    <location>
        <begin position="68"/>
        <end position="93"/>
    </location>
</feature>
<keyword evidence="1" id="KW-0472">Membrane</keyword>
<dbReference type="RefSeq" id="WP_057027609.1">
    <property type="nucleotide sequence ID" value="NZ_LJYF01000026.1"/>
</dbReference>
<organism evidence="2 3">
    <name type="scientific">Bradyrhizobium yuanmingense</name>
    <dbReference type="NCBI Taxonomy" id="108015"/>
    <lineage>
        <taxon>Bacteria</taxon>
        <taxon>Pseudomonadati</taxon>
        <taxon>Pseudomonadota</taxon>
        <taxon>Alphaproteobacteria</taxon>
        <taxon>Hyphomicrobiales</taxon>
        <taxon>Nitrobacteraceae</taxon>
        <taxon>Bradyrhizobium</taxon>
    </lineage>
</organism>
<evidence type="ECO:0000256" key="1">
    <source>
        <dbReference type="SAM" id="Phobius"/>
    </source>
</evidence>
<dbReference type="AlphaFoldDB" id="A0A0R3CFR2"/>
<feature type="transmembrane region" description="Helical" evidence="1">
    <location>
        <begin position="163"/>
        <end position="181"/>
    </location>
</feature>
<proteinExistence type="predicted"/>
<dbReference type="OrthoDB" id="9882530at2"/>
<accession>A0A0R3CFR2</accession>
<evidence type="ECO:0000313" key="3">
    <source>
        <dbReference type="Proteomes" id="UP000051380"/>
    </source>
</evidence>
<feature type="transmembrane region" description="Helical" evidence="1">
    <location>
        <begin position="105"/>
        <end position="127"/>
    </location>
</feature>
<keyword evidence="1" id="KW-1133">Transmembrane helix</keyword>
<name>A0A0R3CFR2_9BRAD</name>
<keyword evidence="1" id="KW-0812">Transmembrane</keyword>
<sequence length="226" mass="25255">MSLDAGSAMPVAPKSGWRRLLAWRFLPINKLLQTKWMQQVFPKLLWLVVPLQYYYAEQLPAGFNRESYLPSAALVIVLVASMVCVAGVIAIGYPRSEYYYDAARSLVSSMLGTWAFALALICLSFGLSGWSARPSDVIQDFLCPFEPGPWIRIVCDSRLVRPLLIYLIYALAGAVLLTILIHGCARIKAARNKDYRPLREPNLVVVAIAVAALMAFFQWLITATNR</sequence>
<reference evidence="2 3" key="1">
    <citation type="submission" date="2015-09" db="EMBL/GenBank/DDBJ databases">
        <title>Draft Genome Sequence of the Strain BR 3267 (Bradyrhizobium yuanmingense) recommended as inoculant for cowpea in Brazil.</title>
        <authorList>
            <person name="Simoes-Araujo J.L."/>
            <person name="Zilli J.E."/>
        </authorList>
    </citation>
    <scope>NUCLEOTIDE SEQUENCE [LARGE SCALE GENOMIC DNA]</scope>
    <source>
        <strain evidence="2 3">BR3267</strain>
    </source>
</reference>